<feature type="transmembrane region" description="Helical" evidence="11">
    <location>
        <begin position="93"/>
        <end position="114"/>
    </location>
</feature>
<keyword evidence="4" id="KW-0997">Cell inner membrane</keyword>
<evidence type="ECO:0000256" key="3">
    <source>
        <dbReference type="ARBA" id="ARBA00022475"/>
    </source>
</evidence>
<feature type="transmembrane region" description="Helical" evidence="11">
    <location>
        <begin position="299"/>
        <end position="318"/>
    </location>
</feature>
<proteinExistence type="predicted"/>
<feature type="transmembrane region" description="Helical" evidence="11">
    <location>
        <begin position="219"/>
        <end position="239"/>
    </location>
</feature>
<comment type="function">
    <text evidence="9">Part of the binding-protein-dependent transport system for D-xylose. Probably responsible for the translocation of the substrate across the membrane.</text>
</comment>
<evidence type="ECO:0000256" key="11">
    <source>
        <dbReference type="SAM" id="Phobius"/>
    </source>
</evidence>
<feature type="transmembrane region" description="Helical" evidence="11">
    <location>
        <begin position="251"/>
        <end position="279"/>
    </location>
</feature>
<dbReference type="OrthoDB" id="7284468at2"/>
<dbReference type="EMBL" id="JSUQ01000024">
    <property type="protein sequence ID" value="KHQ50617.1"/>
    <property type="molecule type" value="Genomic_DNA"/>
</dbReference>
<dbReference type="Pfam" id="PF02653">
    <property type="entry name" value="BPD_transp_2"/>
    <property type="match status" value="1"/>
</dbReference>
<dbReference type="CDD" id="cd06579">
    <property type="entry name" value="TM_PBP1_transp_AraH_like"/>
    <property type="match status" value="1"/>
</dbReference>
<evidence type="ECO:0000313" key="12">
    <source>
        <dbReference type="EMBL" id="KHQ50617.1"/>
    </source>
</evidence>
<keyword evidence="7 11" id="KW-1133">Transmembrane helix</keyword>
<evidence type="ECO:0000256" key="10">
    <source>
        <dbReference type="ARBA" id="ARBA00035686"/>
    </source>
</evidence>
<sequence length="332" mass="34457">MTDLFGTFLRKPAAGAILSLVGVIAFFVIFGGVDLGKLAGAASWVNFAANLGIVAIPVGMLMIAGELDISIGAMIPAGSMTTAIVSGHYELPIAVGMICALGLGVIVGTINGVLANRTTVPSLIITLGTLVAMQGVVLAAAKILTGKASVALTAPGWAKFTFGQLIGGSHQVIILWWIALALVLWFVMHATRYGNWIFAMGGDKDSARNAGIPVRQMTVALFILSATAASFTGMCQAILFNSAQVSGGMNIIFNVIVSVVVGGTLLTGGFGSVAGIFFGTLTFAVVNQGIYFTQIDRNWSNLIIGVMLLVAVAMNENFRTLAMTAVRKKKPA</sequence>
<evidence type="ECO:0000256" key="5">
    <source>
        <dbReference type="ARBA" id="ARBA00022597"/>
    </source>
</evidence>
<keyword evidence="3" id="KW-1003">Cell membrane</keyword>
<feature type="transmembrane region" description="Helical" evidence="11">
    <location>
        <begin position="12"/>
        <end position="32"/>
    </location>
</feature>
<accession>A0A0B3RRT0</accession>
<keyword evidence="13" id="KW-1185">Reference proteome</keyword>
<dbReference type="Proteomes" id="UP000030960">
    <property type="component" value="Unassembled WGS sequence"/>
</dbReference>
<comment type="caution">
    <text evidence="12">The sequence shown here is derived from an EMBL/GenBank/DDBJ whole genome shotgun (WGS) entry which is preliminary data.</text>
</comment>
<dbReference type="PATRIC" id="fig|1515334.3.peg.4866"/>
<gene>
    <name evidence="12" type="ORF">OA50_04837</name>
</gene>
<dbReference type="GO" id="GO:0005886">
    <property type="term" value="C:plasma membrane"/>
    <property type="evidence" value="ECO:0007669"/>
    <property type="project" value="UniProtKB-SubCell"/>
</dbReference>
<organism evidence="12 13">
    <name type="scientific">Mameliella alba</name>
    <dbReference type="NCBI Taxonomy" id="561184"/>
    <lineage>
        <taxon>Bacteria</taxon>
        <taxon>Pseudomonadati</taxon>
        <taxon>Pseudomonadota</taxon>
        <taxon>Alphaproteobacteria</taxon>
        <taxon>Rhodobacterales</taxon>
        <taxon>Roseobacteraceae</taxon>
        <taxon>Mameliella</taxon>
    </lineage>
</organism>
<reference evidence="12 13" key="1">
    <citation type="submission" date="2014-10" db="EMBL/GenBank/DDBJ databases">
        <title>Genome sequence of Ponticoccus sp. strain UMTAT08 isolated from clonal culture of toxic dinoflagellate Alexandrium tamiyavanichii.</title>
        <authorList>
            <person name="Gan H.Y."/>
            <person name="Muhd D.-D."/>
            <person name="Mohd Noor M.E."/>
            <person name="Yeong Y.S."/>
            <person name="Usup G."/>
        </authorList>
    </citation>
    <scope>NUCLEOTIDE SEQUENCE [LARGE SCALE GENOMIC DNA]</scope>
    <source>
        <strain evidence="12 13">UMTAT08</strain>
    </source>
</reference>
<dbReference type="AlphaFoldDB" id="A0A0B3RRT0"/>
<keyword evidence="8 11" id="KW-0472">Membrane</keyword>
<name>A0A0B3RRT0_9RHOB</name>
<evidence type="ECO:0000256" key="9">
    <source>
        <dbReference type="ARBA" id="ARBA00035611"/>
    </source>
</evidence>
<dbReference type="RefSeq" id="WP_043145864.1">
    <property type="nucleotide sequence ID" value="NZ_JSUQ01000024.1"/>
</dbReference>
<feature type="transmembrane region" description="Helical" evidence="11">
    <location>
        <begin position="120"/>
        <end position="144"/>
    </location>
</feature>
<evidence type="ECO:0000256" key="2">
    <source>
        <dbReference type="ARBA" id="ARBA00022448"/>
    </source>
</evidence>
<dbReference type="STRING" id="561184.SAMN05216376_112109"/>
<keyword evidence="6 11" id="KW-0812">Transmembrane</keyword>
<evidence type="ECO:0000256" key="8">
    <source>
        <dbReference type="ARBA" id="ARBA00023136"/>
    </source>
</evidence>
<feature type="transmembrane region" description="Helical" evidence="11">
    <location>
        <begin position="165"/>
        <end position="188"/>
    </location>
</feature>
<evidence type="ECO:0000256" key="7">
    <source>
        <dbReference type="ARBA" id="ARBA00022989"/>
    </source>
</evidence>
<dbReference type="PANTHER" id="PTHR32196:SF32">
    <property type="entry name" value="XYLOSE TRANSPORT SYSTEM PERMEASE PROTEIN XYLH"/>
    <property type="match status" value="1"/>
</dbReference>
<feature type="transmembrane region" description="Helical" evidence="11">
    <location>
        <begin position="44"/>
        <end position="63"/>
    </location>
</feature>
<protein>
    <recommendedName>
        <fullName evidence="10">Xylose transport system permease protein XylH</fullName>
    </recommendedName>
</protein>
<evidence type="ECO:0000256" key="6">
    <source>
        <dbReference type="ARBA" id="ARBA00022692"/>
    </source>
</evidence>
<evidence type="ECO:0000313" key="13">
    <source>
        <dbReference type="Proteomes" id="UP000030960"/>
    </source>
</evidence>
<dbReference type="GO" id="GO:0022857">
    <property type="term" value="F:transmembrane transporter activity"/>
    <property type="evidence" value="ECO:0007669"/>
    <property type="project" value="InterPro"/>
</dbReference>
<keyword evidence="5" id="KW-0762">Sugar transport</keyword>
<keyword evidence="2" id="KW-0813">Transport</keyword>
<dbReference type="PANTHER" id="PTHR32196">
    <property type="entry name" value="ABC TRANSPORTER PERMEASE PROTEIN YPHD-RELATED-RELATED"/>
    <property type="match status" value="1"/>
</dbReference>
<evidence type="ECO:0000256" key="1">
    <source>
        <dbReference type="ARBA" id="ARBA00004651"/>
    </source>
</evidence>
<evidence type="ECO:0000256" key="4">
    <source>
        <dbReference type="ARBA" id="ARBA00022519"/>
    </source>
</evidence>
<dbReference type="InterPro" id="IPR001851">
    <property type="entry name" value="ABC_transp_permease"/>
</dbReference>
<comment type="subcellular location">
    <subcellularLocation>
        <location evidence="1">Cell membrane</location>
        <topology evidence="1">Multi-pass membrane protein</topology>
    </subcellularLocation>
</comment>